<dbReference type="EMBL" id="NBIV01000295">
    <property type="protein sequence ID" value="PXF40438.1"/>
    <property type="molecule type" value="Genomic_DNA"/>
</dbReference>
<keyword evidence="6" id="KW-0057">Aromatic amino acid biosynthesis</keyword>
<dbReference type="UniPathway" id="UPA00053">
    <property type="reaction ID" value="UER00084"/>
</dbReference>
<comment type="caution">
    <text evidence="8">The sequence shown here is derived from an EMBL/GenBank/DDBJ whole genome shotgun (WGS) entry which is preliminary data.</text>
</comment>
<evidence type="ECO:0000313" key="9">
    <source>
        <dbReference type="EMBL" id="PXF40440.1"/>
    </source>
</evidence>
<dbReference type="OrthoDB" id="2638at2759"/>
<evidence type="ECO:0000256" key="5">
    <source>
        <dbReference type="PIRSR" id="PIRSR602480-1"/>
    </source>
</evidence>
<dbReference type="GO" id="GO:0008652">
    <property type="term" value="P:amino acid biosynthetic process"/>
    <property type="evidence" value="ECO:0007669"/>
    <property type="project" value="UniProtKB-KW"/>
</dbReference>
<dbReference type="InterPro" id="IPR002480">
    <property type="entry name" value="DAHP_synth_2"/>
</dbReference>
<feature type="region of interest" description="Disordered" evidence="7">
    <location>
        <begin position="29"/>
        <end position="50"/>
    </location>
</feature>
<feature type="binding site" evidence="5">
    <location>
        <begin position="310"/>
        <end position="311"/>
    </location>
    <ligand>
        <name>phosphoenolpyruvate</name>
        <dbReference type="ChEBI" id="CHEBI:58702"/>
    </ligand>
</feature>
<dbReference type="AlphaFoldDB" id="A0A2V3IEJ6"/>
<feature type="binding site" evidence="5">
    <location>
        <position position="396"/>
    </location>
    <ligand>
        <name>Mn(2+)</name>
        <dbReference type="ChEBI" id="CHEBI:29035"/>
    </ligand>
</feature>
<organism evidence="8 10">
    <name type="scientific">Gracilariopsis chorda</name>
    <dbReference type="NCBI Taxonomy" id="448386"/>
    <lineage>
        <taxon>Eukaryota</taxon>
        <taxon>Rhodophyta</taxon>
        <taxon>Florideophyceae</taxon>
        <taxon>Rhodymeniophycidae</taxon>
        <taxon>Gracilariales</taxon>
        <taxon>Gracilariaceae</taxon>
        <taxon>Gracilariopsis</taxon>
    </lineage>
</organism>
<evidence type="ECO:0000313" key="10">
    <source>
        <dbReference type="Proteomes" id="UP000247409"/>
    </source>
</evidence>
<gene>
    <name evidence="8" type="ORF">BWQ96_09853</name>
    <name evidence="9" type="ORF">BWQ96_09855</name>
</gene>
<dbReference type="Gene3D" id="3.20.20.70">
    <property type="entry name" value="Aldolase class I"/>
    <property type="match status" value="1"/>
</dbReference>
<comment type="cofactor">
    <cofactor evidence="5">
        <name>Mn(2+)</name>
        <dbReference type="ChEBI" id="CHEBI:29035"/>
    </cofactor>
    <cofactor evidence="5">
        <name>Co(2+)</name>
        <dbReference type="ChEBI" id="CHEBI:48828"/>
    </cofactor>
    <cofactor evidence="5">
        <name>Cd(2+)</name>
        <dbReference type="ChEBI" id="CHEBI:48775"/>
    </cofactor>
    <text evidence="5">Binds 1 divalent cation per subunit. The enzyme is active with manganese, cobalt or cadmium ions.</text>
</comment>
<dbReference type="GO" id="GO:0009423">
    <property type="term" value="P:chorismate biosynthetic process"/>
    <property type="evidence" value="ECO:0007669"/>
    <property type="project" value="UniProtKB-UniPathway"/>
</dbReference>
<keyword evidence="5" id="KW-0170">Cobalt</keyword>
<keyword evidence="5" id="KW-0104">Cadmium</keyword>
<protein>
    <recommendedName>
        <fullName evidence="6">Phospho-2-dehydro-3-deoxyheptonate aldolase</fullName>
        <ecNumber evidence="6">2.5.1.54</ecNumber>
    </recommendedName>
</protein>
<feature type="binding site" evidence="5">
    <location>
        <position position="333"/>
    </location>
    <ligand>
        <name>phosphoenolpyruvate</name>
        <dbReference type="ChEBI" id="CHEBI:58702"/>
    </ligand>
</feature>
<feature type="binding site" evidence="5">
    <location>
        <position position="364"/>
    </location>
    <ligand>
        <name>phosphoenolpyruvate</name>
        <dbReference type="ChEBI" id="CHEBI:58702"/>
    </ligand>
</feature>
<dbReference type="PANTHER" id="PTHR21337:SF0">
    <property type="entry name" value="PHOSPHO-2-DEHYDRO-3-DEOXYHEPTONATE ALDOLASE"/>
    <property type="match status" value="1"/>
</dbReference>
<evidence type="ECO:0000256" key="6">
    <source>
        <dbReference type="RuleBase" id="RU363071"/>
    </source>
</evidence>
<feature type="binding site" evidence="5">
    <location>
        <position position="437"/>
    </location>
    <ligand>
        <name>Mn(2+)</name>
        <dbReference type="ChEBI" id="CHEBI:29035"/>
    </ligand>
</feature>
<feature type="binding site" evidence="5">
    <location>
        <position position="469"/>
    </location>
    <ligand>
        <name>Mn(2+)</name>
        <dbReference type="ChEBI" id="CHEBI:29035"/>
    </ligand>
</feature>
<dbReference type="EMBL" id="NBIV01000295">
    <property type="protein sequence ID" value="PXF40440.1"/>
    <property type="molecule type" value="Genomic_DNA"/>
</dbReference>
<comment type="pathway">
    <text evidence="1 6">Metabolic intermediate biosynthesis; chorismate biosynthesis; chorismate from D-erythrose 4-phosphate and phosphoenolpyruvate: step 1/7.</text>
</comment>
<evidence type="ECO:0000256" key="4">
    <source>
        <dbReference type="ARBA" id="ARBA00047508"/>
    </source>
</evidence>
<evidence type="ECO:0000313" key="8">
    <source>
        <dbReference type="EMBL" id="PXF40438.1"/>
    </source>
</evidence>
<keyword evidence="5" id="KW-0464">Manganese</keyword>
<evidence type="ECO:0000256" key="3">
    <source>
        <dbReference type="ARBA" id="ARBA00022679"/>
    </source>
</evidence>
<dbReference type="PANTHER" id="PTHR21337">
    <property type="entry name" value="PHOSPHO-2-DEHYDRO-3-DEOXYHEPTONATE ALDOLASE 1, 2"/>
    <property type="match status" value="1"/>
</dbReference>
<dbReference type="InterPro" id="IPR013785">
    <property type="entry name" value="Aldolase_TIM"/>
</dbReference>
<evidence type="ECO:0000256" key="2">
    <source>
        <dbReference type="ARBA" id="ARBA00008911"/>
    </source>
</evidence>
<evidence type="ECO:0000256" key="7">
    <source>
        <dbReference type="SAM" id="MobiDB-lite"/>
    </source>
</evidence>
<dbReference type="GO" id="GO:0003849">
    <property type="term" value="F:3-deoxy-7-phosphoheptulonate synthase activity"/>
    <property type="evidence" value="ECO:0007669"/>
    <property type="project" value="UniProtKB-EC"/>
</dbReference>
<dbReference type="STRING" id="448386.A0A2V3IEJ6"/>
<dbReference type="Proteomes" id="UP000247409">
    <property type="component" value="Unassembled WGS sequence"/>
</dbReference>
<sequence>MFPAFLAPVPLHRTRKGIQLRSRRSLTPCATLQSPQQSTPTAKPNWSPNTWRSRPILQQPVYPDSQALHNTEARLSQNPPLVFPGEIRRLRAALARASAGKAFVLQGGDCAESFDHFNAASLESTFRVLIAQSIVLSYLSGQPVLKIGRVAGQFAKPRSNDMEDTAVGSIPVYRGDIINSAAESKDARVPEPERLLRAYSQSAASLNMLRALAKSTQSMMEWVSLINRLTPEKYAALVTHIEDALNFVAACGLDTSASTEGLQNMREPEFYSSHEALLLTYEAALTRQSMTSSGHMSWYCSSAHMLWVGERTRQLEGAHVEFLRGIENPIGVKLGPTADPAEVLTMLDTLNPDNDPGKIMLIIRMGQDKLMDRLPALLRAVKQEGRHVVWSVDPMHGNTIKVNGVKTRPFGRVLGEVDAFFQAHAQEGTVPGGVHLEMTGEENVTECLGGDVNEVTEERLSENYKSMCDPRLNGAQSIEMAYEVGQRLRKFSRRK</sequence>
<feature type="binding site" evidence="5">
    <location>
        <position position="149"/>
    </location>
    <ligand>
        <name>phosphoenolpyruvate</name>
        <dbReference type="ChEBI" id="CHEBI:58702"/>
    </ligand>
</feature>
<dbReference type="EC" id="2.5.1.54" evidence="6"/>
<feature type="binding site" evidence="5">
    <location>
        <position position="110"/>
    </location>
    <ligand>
        <name>Mn(2+)</name>
        <dbReference type="ChEBI" id="CHEBI:29035"/>
    </ligand>
</feature>
<dbReference type="SUPFAM" id="SSF51569">
    <property type="entry name" value="Aldolase"/>
    <property type="match status" value="1"/>
</dbReference>
<keyword evidence="10" id="KW-1185">Reference proteome</keyword>
<accession>A0A2V3IEJ6</accession>
<comment type="catalytic activity">
    <reaction evidence="4 6">
        <text>D-erythrose 4-phosphate + phosphoenolpyruvate + H2O = 7-phospho-2-dehydro-3-deoxy-D-arabino-heptonate + phosphate</text>
        <dbReference type="Rhea" id="RHEA:14717"/>
        <dbReference type="ChEBI" id="CHEBI:15377"/>
        <dbReference type="ChEBI" id="CHEBI:16897"/>
        <dbReference type="ChEBI" id="CHEBI:43474"/>
        <dbReference type="ChEBI" id="CHEBI:58394"/>
        <dbReference type="ChEBI" id="CHEBI:58702"/>
        <dbReference type="EC" id="2.5.1.54"/>
    </reaction>
</comment>
<proteinExistence type="inferred from homology"/>
<name>A0A2V3IEJ6_9FLOR</name>
<keyword evidence="6" id="KW-0028">Amino-acid biosynthesis</keyword>
<dbReference type="GO" id="GO:0009073">
    <property type="term" value="P:aromatic amino acid family biosynthetic process"/>
    <property type="evidence" value="ECO:0007669"/>
    <property type="project" value="UniProtKB-KW"/>
</dbReference>
<comment type="similarity">
    <text evidence="2 6">Belongs to the class-II DAHP synthase family.</text>
</comment>
<reference evidence="8 10" key="1">
    <citation type="journal article" date="2018" name="Mol. Biol. Evol.">
        <title>Analysis of the draft genome of the red seaweed Gracilariopsis chorda provides insights into genome size evolution in Rhodophyta.</title>
        <authorList>
            <person name="Lee J."/>
            <person name="Yang E.C."/>
            <person name="Graf L."/>
            <person name="Yang J.H."/>
            <person name="Qiu H."/>
            <person name="Zel Zion U."/>
            <person name="Chan C.X."/>
            <person name="Stephens T.G."/>
            <person name="Weber A.P.M."/>
            <person name="Boo G.H."/>
            <person name="Boo S.M."/>
            <person name="Kim K.M."/>
            <person name="Shin Y."/>
            <person name="Jung M."/>
            <person name="Lee S.J."/>
            <person name="Yim H.S."/>
            <person name="Lee J.H."/>
            <person name="Bhattacharya D."/>
            <person name="Yoon H.S."/>
        </authorList>
    </citation>
    <scope>NUCLEOTIDE SEQUENCE [LARGE SCALE GENOMIC DNA]</scope>
    <source>
        <strain evidence="8 10">SKKU-2015</strain>
        <tissue evidence="8">Whole body</tissue>
    </source>
</reference>
<evidence type="ECO:0000256" key="1">
    <source>
        <dbReference type="ARBA" id="ARBA00004688"/>
    </source>
</evidence>
<dbReference type="Pfam" id="PF01474">
    <property type="entry name" value="DAHP_synth_2"/>
    <property type="match status" value="1"/>
</dbReference>
<keyword evidence="3 6" id="KW-0808">Transferase</keyword>